<organism evidence="1 2">
    <name type="scientific">Mythimna loreyi</name>
    <dbReference type="NCBI Taxonomy" id="667449"/>
    <lineage>
        <taxon>Eukaryota</taxon>
        <taxon>Metazoa</taxon>
        <taxon>Ecdysozoa</taxon>
        <taxon>Arthropoda</taxon>
        <taxon>Hexapoda</taxon>
        <taxon>Insecta</taxon>
        <taxon>Pterygota</taxon>
        <taxon>Neoptera</taxon>
        <taxon>Endopterygota</taxon>
        <taxon>Lepidoptera</taxon>
        <taxon>Glossata</taxon>
        <taxon>Ditrysia</taxon>
        <taxon>Noctuoidea</taxon>
        <taxon>Noctuidae</taxon>
        <taxon>Noctuinae</taxon>
        <taxon>Hadenini</taxon>
        <taxon>Mythimna</taxon>
    </lineage>
</organism>
<evidence type="ECO:0000313" key="2">
    <source>
        <dbReference type="Proteomes" id="UP001231649"/>
    </source>
</evidence>
<sequence length="258" mass="29108">MEYKVVVLCFFYLIFASVRAVQVNLTNAWKQDLGWEITCSWAIPADDYLQSVRLYHNNQQFLIYRPETDGTSTHVVYRRVEDKMSTSCAVLDDARETGTCVTTLELYQPQRYNFTMSCEVSGERPYFRIQRENIVVEKLVPPTDAVFTVSTVDKESGRVTLNCSAEGVPLPTLSWTIDDQQLPRDFSGGHWNATSKLWHAWSVLSYTPTSANGAVCTPAVSREGKIVTGHAAKYNAARKMKGGVFNTLVTVLFLLLLR</sequence>
<proteinExistence type="predicted"/>
<reference evidence="1" key="1">
    <citation type="submission" date="2023-03" db="EMBL/GenBank/DDBJ databases">
        <title>Chromosome-level genomes of two armyworms, Mythimna separata and Mythimna loreyi, provide insights into the biosynthesis and reception of sex pheromones.</title>
        <authorList>
            <person name="Zhao H."/>
        </authorList>
    </citation>
    <scope>NUCLEOTIDE SEQUENCE</scope>
    <source>
        <strain evidence="1">BeijingLab</strain>
    </source>
</reference>
<comment type="caution">
    <text evidence="1">The sequence shown here is derived from an EMBL/GenBank/DDBJ whole genome shotgun (WGS) entry which is preliminary data.</text>
</comment>
<evidence type="ECO:0000313" key="1">
    <source>
        <dbReference type="EMBL" id="KAJ8719793.1"/>
    </source>
</evidence>
<name>A0ACC2QKV9_9NEOP</name>
<gene>
    <name evidence="1" type="ORF">PYW08_011968</name>
</gene>
<protein>
    <submittedName>
        <fullName evidence="1">Uncharacterized protein</fullName>
    </submittedName>
</protein>
<accession>A0ACC2QKV9</accession>
<dbReference type="EMBL" id="CM056779">
    <property type="protein sequence ID" value="KAJ8719793.1"/>
    <property type="molecule type" value="Genomic_DNA"/>
</dbReference>
<dbReference type="Proteomes" id="UP001231649">
    <property type="component" value="Chromosome 3"/>
</dbReference>
<keyword evidence="2" id="KW-1185">Reference proteome</keyword>